<comment type="caution">
    <text evidence="6">The sequence shown here is derived from an EMBL/GenBank/DDBJ whole genome shotgun (WGS) entry which is preliminary data.</text>
</comment>
<keyword evidence="7" id="KW-1185">Reference proteome</keyword>
<dbReference type="AlphaFoldDB" id="A0A2C5YDB9"/>
<keyword evidence="1" id="KW-0677">Repeat</keyword>
<gene>
    <name evidence="6" type="ORF">CDD81_3601</name>
</gene>
<protein>
    <submittedName>
        <fullName evidence="6">Uncharacterized protein</fullName>
    </submittedName>
</protein>
<dbReference type="InterPro" id="IPR031359">
    <property type="entry name" value="NACHT_N"/>
</dbReference>
<dbReference type="Gene3D" id="3.40.50.300">
    <property type="entry name" value="P-loop containing nucleotide triphosphate hydrolases"/>
    <property type="match status" value="1"/>
</dbReference>
<dbReference type="SUPFAM" id="SSF52540">
    <property type="entry name" value="P-loop containing nucleoside triphosphate hydrolases"/>
    <property type="match status" value="1"/>
</dbReference>
<dbReference type="STRING" id="1399860.A0A2C5YDB9"/>
<dbReference type="Proteomes" id="UP000226192">
    <property type="component" value="Unassembled WGS sequence"/>
</dbReference>
<feature type="domain" description="Nephrocystin 3-like N-terminal" evidence="5">
    <location>
        <begin position="385"/>
        <end position="537"/>
    </location>
</feature>
<feature type="compositionally biased region" description="Polar residues" evidence="2">
    <location>
        <begin position="94"/>
        <end position="110"/>
    </location>
</feature>
<evidence type="ECO:0000256" key="1">
    <source>
        <dbReference type="ARBA" id="ARBA00022737"/>
    </source>
</evidence>
<evidence type="ECO:0000259" key="3">
    <source>
        <dbReference type="Pfam" id="PF17100"/>
    </source>
</evidence>
<proteinExistence type="predicted"/>
<feature type="domain" description="NWD NACHT-NTPase N-terminal" evidence="3">
    <location>
        <begin position="116"/>
        <end position="285"/>
    </location>
</feature>
<feature type="domain" description="GPI inositol-deacylase winged helix" evidence="4">
    <location>
        <begin position="591"/>
        <end position="693"/>
    </location>
</feature>
<dbReference type="InterPro" id="IPR054471">
    <property type="entry name" value="GPIID_WHD"/>
</dbReference>
<evidence type="ECO:0000256" key="2">
    <source>
        <dbReference type="SAM" id="MobiDB-lite"/>
    </source>
</evidence>
<organism evidence="6 7">
    <name type="scientific">Ophiocordyceps australis</name>
    <dbReference type="NCBI Taxonomy" id="1399860"/>
    <lineage>
        <taxon>Eukaryota</taxon>
        <taxon>Fungi</taxon>
        <taxon>Dikarya</taxon>
        <taxon>Ascomycota</taxon>
        <taxon>Pezizomycotina</taxon>
        <taxon>Sordariomycetes</taxon>
        <taxon>Hypocreomycetidae</taxon>
        <taxon>Hypocreales</taxon>
        <taxon>Ophiocordycipitaceae</taxon>
        <taxon>Ophiocordyceps</taxon>
    </lineage>
</organism>
<sequence length="709" mass="80928">MPFLAANKNIIAHSLSDKTLRRMGRFKKALSVWFPEKGPRSPRCETADDASKDVLGQVPEQVASAQQENPVKSPQDSALSQKQVAREAQGGKQDISSSSSRQENPAKTQDSIIGNLWVKATEDLGNEEREKLGKIIKRIEQTSSKSPLPGEKNNDNGLLTSINSVVEALETRDKKQGRRSEVENRILTTTLAIKELGDAAVKFDQSGYASLGWSIVTSGLRIAAQAMEAREFILQSASLITSFMTRYAAYERLYRGEFWRDQGYWRDFDRHLTSVYTALLRFIVTLDDYLQEASPRHAAHAILPLEDRPFYQAKESLCNADNETKDLIPVMSELNARALHSAIQESEKHRPACSNQRVLNCLQSLAFREMEDRPKDIDMKKITEGTCQWLLRHDTYTHWNASDRSLLWIKGKPGSGKSTLLRYAFNNAIAASSNGGNKTTMSPLGLFRALLNQILLFEPPDPAQEINVWFENQCKTYGNPGLQWEWHLGDVQRFFKQVLTSVLAHRPVLLFIDALDECGEENASQVIGWFQQFIQNLSRDICPERENDQDIFTFIETALGDRIQRCRRLRYSLDMIQKEILRTPEKLYDIYEELAQDMKDKKASWRLIQWICFTERPLDVEELKWAMVLDCDAPNPRRSLEEYNCLLPQDRQQTEIRLTDLTAGLAELTSLSGQQATVQFIHQSVQDYFKDKGFRTLQPEYNLSGSNVE</sequence>
<dbReference type="OrthoDB" id="4927284at2759"/>
<dbReference type="Pfam" id="PF22939">
    <property type="entry name" value="WHD_GPIID"/>
    <property type="match status" value="1"/>
</dbReference>
<evidence type="ECO:0000313" key="7">
    <source>
        <dbReference type="Proteomes" id="UP000226192"/>
    </source>
</evidence>
<name>A0A2C5YDB9_9HYPO</name>
<dbReference type="PANTHER" id="PTHR10039:SF5">
    <property type="entry name" value="NACHT DOMAIN-CONTAINING PROTEIN"/>
    <property type="match status" value="1"/>
</dbReference>
<dbReference type="PANTHER" id="PTHR10039">
    <property type="entry name" value="AMELOGENIN"/>
    <property type="match status" value="1"/>
</dbReference>
<dbReference type="EMBL" id="NJET01000023">
    <property type="protein sequence ID" value="PHH64964.1"/>
    <property type="molecule type" value="Genomic_DNA"/>
</dbReference>
<evidence type="ECO:0000259" key="4">
    <source>
        <dbReference type="Pfam" id="PF22939"/>
    </source>
</evidence>
<feature type="region of interest" description="Disordered" evidence="2">
    <location>
        <begin position="35"/>
        <end position="110"/>
    </location>
</feature>
<dbReference type="InterPro" id="IPR056884">
    <property type="entry name" value="NPHP3-like_N"/>
</dbReference>
<reference evidence="6 7" key="1">
    <citation type="submission" date="2017-06" db="EMBL/GenBank/DDBJ databases">
        <title>Ant-infecting Ophiocordyceps genomes reveal a high diversity of potential behavioral manipulation genes and a possible major role for enterotoxins.</title>
        <authorList>
            <person name="De Bekker C."/>
            <person name="Evans H.C."/>
            <person name="Brachmann A."/>
            <person name="Hughes D.P."/>
        </authorList>
    </citation>
    <scope>NUCLEOTIDE SEQUENCE [LARGE SCALE GENOMIC DNA]</scope>
    <source>
        <strain evidence="6 7">Map64</strain>
    </source>
</reference>
<feature type="compositionally biased region" description="Basic and acidic residues" evidence="2">
    <location>
        <begin position="37"/>
        <end position="52"/>
    </location>
</feature>
<accession>A0A2C5YDB9</accession>
<dbReference type="InterPro" id="IPR027417">
    <property type="entry name" value="P-loop_NTPase"/>
</dbReference>
<dbReference type="Pfam" id="PF24883">
    <property type="entry name" value="NPHP3_N"/>
    <property type="match status" value="1"/>
</dbReference>
<evidence type="ECO:0000259" key="5">
    <source>
        <dbReference type="Pfam" id="PF24883"/>
    </source>
</evidence>
<feature type="compositionally biased region" description="Polar residues" evidence="2">
    <location>
        <begin position="63"/>
        <end position="83"/>
    </location>
</feature>
<evidence type="ECO:0000313" key="6">
    <source>
        <dbReference type="EMBL" id="PHH64964.1"/>
    </source>
</evidence>
<dbReference type="Pfam" id="PF17100">
    <property type="entry name" value="NACHT_N"/>
    <property type="match status" value="1"/>
</dbReference>